<dbReference type="SUPFAM" id="SSF55785">
    <property type="entry name" value="PYP-like sensor domain (PAS domain)"/>
    <property type="match status" value="1"/>
</dbReference>
<keyword evidence="4" id="KW-0808">Transferase</keyword>
<comment type="catalytic activity">
    <reaction evidence="1">
        <text>ATP + protein L-histidine = ADP + protein N-phospho-L-histidine.</text>
        <dbReference type="EC" id="2.7.13.3"/>
    </reaction>
</comment>
<dbReference type="Proteomes" id="UP000049855">
    <property type="component" value="Unassembled WGS sequence"/>
</dbReference>
<evidence type="ECO:0000259" key="9">
    <source>
        <dbReference type="PROSITE" id="PS50109"/>
    </source>
</evidence>
<dbReference type="PROSITE" id="PS50109">
    <property type="entry name" value="HIS_KIN"/>
    <property type="match status" value="1"/>
</dbReference>
<dbReference type="RefSeq" id="WP_021170317.1">
    <property type="nucleotide sequence ID" value="NZ_CTRP01000014.1"/>
</dbReference>
<dbReference type="InterPro" id="IPR035965">
    <property type="entry name" value="PAS-like_dom_sf"/>
</dbReference>
<keyword evidence="6 10" id="KW-0418">Kinase</keyword>
<evidence type="ECO:0000256" key="5">
    <source>
        <dbReference type="ARBA" id="ARBA00022741"/>
    </source>
</evidence>
<dbReference type="Gene3D" id="1.10.287.130">
    <property type="match status" value="1"/>
</dbReference>
<reference evidence="11" key="1">
    <citation type="submission" date="2015-03" db="EMBL/GenBank/DDBJ databases">
        <authorList>
            <person name="Nijsse Bart"/>
        </authorList>
    </citation>
    <scope>NUCLEOTIDE SEQUENCE [LARGE SCALE GENOMIC DNA]</scope>
</reference>
<evidence type="ECO:0000313" key="10">
    <source>
        <dbReference type="EMBL" id="CQR74315.1"/>
    </source>
</evidence>
<dbReference type="PRINTS" id="PR00344">
    <property type="entry name" value="BCTRLSENSOR"/>
</dbReference>
<evidence type="ECO:0000256" key="8">
    <source>
        <dbReference type="ARBA" id="ARBA00023012"/>
    </source>
</evidence>
<dbReference type="InterPro" id="IPR036890">
    <property type="entry name" value="HATPase_C_sf"/>
</dbReference>
<gene>
    <name evidence="10" type="ORF">SpAn4DRAFT_0777</name>
</gene>
<dbReference type="Pfam" id="PF00989">
    <property type="entry name" value="PAS"/>
    <property type="match status" value="1"/>
</dbReference>
<evidence type="ECO:0000256" key="6">
    <source>
        <dbReference type="ARBA" id="ARBA00022777"/>
    </source>
</evidence>
<proteinExistence type="predicted"/>
<dbReference type="CDD" id="cd00082">
    <property type="entry name" value="HisKA"/>
    <property type="match status" value="1"/>
</dbReference>
<keyword evidence="11" id="KW-1185">Reference proteome</keyword>
<dbReference type="InterPro" id="IPR003594">
    <property type="entry name" value="HATPase_dom"/>
</dbReference>
<dbReference type="InterPro" id="IPR004358">
    <property type="entry name" value="Sig_transdc_His_kin-like_C"/>
</dbReference>
<keyword evidence="5" id="KW-0547">Nucleotide-binding</keyword>
<sequence>MSAAEALNSKIVYLHGEDGYQDSIDTTTGIIFIDSDLRVKNLNREAEKICGVERARAIGRRADDVFKQHGDKFLQAFHLQEYEELNTINLKLKVQDQFIYAHIDTLKLRGNAGQANGLIVIIQDLSAVRAAIKQIQVTQMLMSLGELAAGVAHHVRTPLTTISGYLQVMLGRLEDDRYTVGRDVLEMMLDEVSSINSVVKELVLFANPPVSKEDNVDINRTIGEALLLTFKQLDGEKIEIDKQLAPNLPPLKVDSNLIKQAIVNVMQNAMEAMPGEGVLSVKSWLNSELNMLVIAISDTGPGVNPEILPRIFEPFYTTKLEHMGLGLPVAHRIIGEHGGFINISPAKQINTGACIHIYLPIIDDRHRHLRIIDQQILNLQ</sequence>
<keyword evidence="7" id="KW-0067">ATP-binding</keyword>
<feature type="domain" description="Histidine kinase" evidence="9">
    <location>
        <begin position="150"/>
        <end position="363"/>
    </location>
</feature>
<name>A0A0U1L477_9FIRM</name>
<evidence type="ECO:0000256" key="3">
    <source>
        <dbReference type="ARBA" id="ARBA00022553"/>
    </source>
</evidence>
<dbReference type="SUPFAM" id="SSF55874">
    <property type="entry name" value="ATPase domain of HSP90 chaperone/DNA topoisomerase II/histidine kinase"/>
    <property type="match status" value="1"/>
</dbReference>
<keyword evidence="8" id="KW-0902">Two-component regulatory system</keyword>
<accession>A0A0U1L477</accession>
<dbReference type="PANTHER" id="PTHR43065:SF10">
    <property type="entry name" value="PEROXIDE STRESS-ACTIVATED HISTIDINE KINASE MAK3"/>
    <property type="match status" value="1"/>
</dbReference>
<dbReference type="PANTHER" id="PTHR43065">
    <property type="entry name" value="SENSOR HISTIDINE KINASE"/>
    <property type="match status" value="1"/>
</dbReference>
<dbReference type="Pfam" id="PF00512">
    <property type="entry name" value="HisKA"/>
    <property type="match status" value="1"/>
</dbReference>
<dbReference type="EC" id="2.7.13.3" evidence="2"/>
<protein>
    <recommendedName>
        <fullName evidence="2">histidine kinase</fullName>
        <ecNumber evidence="2">2.7.13.3</ecNumber>
    </recommendedName>
</protein>
<evidence type="ECO:0000256" key="1">
    <source>
        <dbReference type="ARBA" id="ARBA00000085"/>
    </source>
</evidence>
<dbReference type="InterPro" id="IPR005467">
    <property type="entry name" value="His_kinase_dom"/>
</dbReference>
<dbReference type="CDD" id="cd00130">
    <property type="entry name" value="PAS"/>
    <property type="match status" value="1"/>
</dbReference>
<dbReference type="SUPFAM" id="SSF47384">
    <property type="entry name" value="Homodimeric domain of signal transducing histidine kinase"/>
    <property type="match status" value="1"/>
</dbReference>
<dbReference type="InterPro" id="IPR013767">
    <property type="entry name" value="PAS_fold"/>
</dbReference>
<dbReference type="Pfam" id="PF02518">
    <property type="entry name" value="HATPase_c"/>
    <property type="match status" value="1"/>
</dbReference>
<dbReference type="GO" id="GO:0006355">
    <property type="term" value="P:regulation of DNA-templated transcription"/>
    <property type="evidence" value="ECO:0007669"/>
    <property type="project" value="InterPro"/>
</dbReference>
<dbReference type="NCBIfam" id="TIGR00229">
    <property type="entry name" value="sensory_box"/>
    <property type="match status" value="1"/>
</dbReference>
<dbReference type="SMART" id="SM00387">
    <property type="entry name" value="HATPase_c"/>
    <property type="match status" value="1"/>
</dbReference>
<dbReference type="EMBL" id="CTRP01000014">
    <property type="protein sequence ID" value="CQR74315.1"/>
    <property type="molecule type" value="Genomic_DNA"/>
</dbReference>
<evidence type="ECO:0000313" key="11">
    <source>
        <dbReference type="Proteomes" id="UP000049855"/>
    </source>
</evidence>
<dbReference type="InterPro" id="IPR003661">
    <property type="entry name" value="HisK_dim/P_dom"/>
</dbReference>
<evidence type="ECO:0000256" key="4">
    <source>
        <dbReference type="ARBA" id="ARBA00022679"/>
    </source>
</evidence>
<dbReference type="SMART" id="SM00388">
    <property type="entry name" value="HisKA"/>
    <property type="match status" value="1"/>
</dbReference>
<evidence type="ECO:0000256" key="7">
    <source>
        <dbReference type="ARBA" id="ARBA00022840"/>
    </source>
</evidence>
<dbReference type="GO" id="GO:0000155">
    <property type="term" value="F:phosphorelay sensor kinase activity"/>
    <property type="evidence" value="ECO:0007669"/>
    <property type="project" value="InterPro"/>
</dbReference>
<dbReference type="InterPro" id="IPR000014">
    <property type="entry name" value="PAS"/>
</dbReference>
<dbReference type="GO" id="GO:0005524">
    <property type="term" value="F:ATP binding"/>
    <property type="evidence" value="ECO:0007669"/>
    <property type="project" value="UniProtKB-KW"/>
</dbReference>
<keyword evidence="3" id="KW-0597">Phosphoprotein</keyword>
<evidence type="ECO:0000256" key="2">
    <source>
        <dbReference type="ARBA" id="ARBA00012438"/>
    </source>
</evidence>
<dbReference type="Gene3D" id="3.30.565.10">
    <property type="entry name" value="Histidine kinase-like ATPase, C-terminal domain"/>
    <property type="match status" value="1"/>
</dbReference>
<dbReference type="InterPro" id="IPR036097">
    <property type="entry name" value="HisK_dim/P_sf"/>
</dbReference>
<dbReference type="AlphaFoldDB" id="A0A0U1L477"/>
<dbReference type="Gene3D" id="3.30.450.20">
    <property type="entry name" value="PAS domain"/>
    <property type="match status" value="1"/>
</dbReference>
<organism evidence="10 11">
    <name type="scientific">Sporomusa ovata</name>
    <dbReference type="NCBI Taxonomy" id="2378"/>
    <lineage>
        <taxon>Bacteria</taxon>
        <taxon>Bacillati</taxon>
        <taxon>Bacillota</taxon>
        <taxon>Negativicutes</taxon>
        <taxon>Selenomonadales</taxon>
        <taxon>Sporomusaceae</taxon>
        <taxon>Sporomusa</taxon>
    </lineage>
</organism>